<evidence type="ECO:0000313" key="3">
    <source>
        <dbReference type="Proteomes" id="UP000318186"/>
    </source>
</evidence>
<reference evidence="2 4" key="2">
    <citation type="submission" date="2022-10" db="EMBL/GenBank/DDBJ databases">
        <title>The complete genomes of actinobacterial strains from the NBC collection.</title>
        <authorList>
            <person name="Joergensen T.S."/>
            <person name="Alvarez Arevalo M."/>
            <person name="Sterndorff E.B."/>
            <person name="Faurdal D."/>
            <person name="Vuksanovic O."/>
            <person name="Mourched A.-S."/>
            <person name="Charusanti P."/>
            <person name="Shaw S."/>
            <person name="Blin K."/>
            <person name="Weber T."/>
        </authorList>
    </citation>
    <scope>NUCLEOTIDE SEQUENCE [LARGE SCALE GENOMIC DNA]</scope>
    <source>
        <strain evidence="2 4">NBC 01769</strain>
    </source>
</reference>
<organism evidence="1 3">
    <name type="scientific">Streptomyces brevispora</name>
    <dbReference type="NCBI Taxonomy" id="887462"/>
    <lineage>
        <taxon>Bacteria</taxon>
        <taxon>Bacillati</taxon>
        <taxon>Actinomycetota</taxon>
        <taxon>Actinomycetes</taxon>
        <taxon>Kitasatosporales</taxon>
        <taxon>Streptomycetaceae</taxon>
        <taxon>Streptomyces</taxon>
    </lineage>
</organism>
<gene>
    <name evidence="1" type="ORF">FHX80_112512</name>
    <name evidence="2" type="ORF">OIE64_19780</name>
</gene>
<reference evidence="1 3" key="1">
    <citation type="submission" date="2019-06" db="EMBL/GenBank/DDBJ databases">
        <title>Sequencing the genomes of 1000 actinobacteria strains.</title>
        <authorList>
            <person name="Klenk H.-P."/>
        </authorList>
    </citation>
    <scope>NUCLEOTIDE SEQUENCE [LARGE SCALE GENOMIC DNA]</scope>
    <source>
        <strain evidence="1 3">DSM 42059</strain>
    </source>
</reference>
<name>A0A561UXI0_9ACTN</name>
<evidence type="ECO:0000313" key="4">
    <source>
        <dbReference type="Proteomes" id="UP001330827"/>
    </source>
</evidence>
<dbReference type="Proteomes" id="UP000318186">
    <property type="component" value="Unassembled WGS sequence"/>
</dbReference>
<accession>A0A561UXI0</accession>
<sequence>MILVAQGFASGFAFFARLTPNGDDDVCPVRMEIHPIAASELCGAFNALHAARTV</sequence>
<evidence type="ECO:0000313" key="2">
    <source>
        <dbReference type="EMBL" id="WSC14854.1"/>
    </source>
</evidence>
<dbReference type="EMBL" id="CP109114">
    <property type="protein sequence ID" value="WSC14854.1"/>
    <property type="molecule type" value="Genomic_DNA"/>
</dbReference>
<dbReference type="AlphaFoldDB" id="A0A561UXI0"/>
<keyword evidence="4" id="KW-1185">Reference proteome</keyword>
<evidence type="ECO:0000313" key="1">
    <source>
        <dbReference type="EMBL" id="TWG04069.1"/>
    </source>
</evidence>
<protein>
    <submittedName>
        <fullName evidence="1">Uncharacterized protein</fullName>
    </submittedName>
</protein>
<proteinExistence type="predicted"/>
<dbReference type="Proteomes" id="UP001330827">
    <property type="component" value="Chromosome"/>
</dbReference>
<dbReference type="EMBL" id="VIWW01000001">
    <property type="protein sequence ID" value="TWG04069.1"/>
    <property type="molecule type" value="Genomic_DNA"/>
</dbReference>
<dbReference type="RefSeq" id="WP_167523513.1">
    <property type="nucleotide sequence ID" value="NZ_CP109114.1"/>
</dbReference>